<organism evidence="1 2">
    <name type="scientific">Pluteus cervinus</name>
    <dbReference type="NCBI Taxonomy" id="181527"/>
    <lineage>
        <taxon>Eukaryota</taxon>
        <taxon>Fungi</taxon>
        <taxon>Dikarya</taxon>
        <taxon>Basidiomycota</taxon>
        <taxon>Agaricomycotina</taxon>
        <taxon>Agaricomycetes</taxon>
        <taxon>Agaricomycetidae</taxon>
        <taxon>Agaricales</taxon>
        <taxon>Pluteineae</taxon>
        <taxon>Pluteaceae</taxon>
        <taxon>Pluteus</taxon>
    </lineage>
</organism>
<evidence type="ECO:0000313" key="2">
    <source>
        <dbReference type="Proteomes" id="UP000308600"/>
    </source>
</evidence>
<evidence type="ECO:0000313" key="1">
    <source>
        <dbReference type="EMBL" id="TFK66783.1"/>
    </source>
</evidence>
<dbReference type="EMBL" id="ML208394">
    <property type="protein sequence ID" value="TFK66783.1"/>
    <property type="molecule type" value="Genomic_DNA"/>
</dbReference>
<proteinExistence type="predicted"/>
<dbReference type="Proteomes" id="UP000308600">
    <property type="component" value="Unassembled WGS sequence"/>
</dbReference>
<sequence length="783" mass="87046">MASRLGESGTPPSETASQELAIRRKNRDARRAELRRRAREFEVQGYRLLQAGNYDGAIERFQAALKSYGSRSALWFNITKAHIRLSNWKDAEEAATKALMYDPQRTEARYLRGIARKELRKYAGAIGDLESVLEDQPDYFDALEPLDDAKRRCSSRQTRATADDLWPSGEHEAIDDTEPESDTSDCLHVGDNVPCQHYNRRACGFGTQCYHSHAPDEKSWRDRRGKNVCIHFMMGCCQYSDKKCKYSHVMEYLPPFGWWSKPERKDYIRENFQAADRLEQESPKTLLRRILHSPLPTWFWRDEEDEIASYPVVALPDHLFAPVEYLRSPRIVPPVTPPRPANESFVLVLVLDDPDLFSKVHGHLMSTLKSKTRVVIASNPATALSHIESPGCTAIFLGDVGIARRPNHAVLTKFVDYIKKGGTGVVGGTFSSFVDGDAARTFFKDAFDLPWERGAYFRTTFSRNPSNEIVRRNPSLEASYSMKALHLSGLKPGEAVYHDDDEDEAPVVSTIIGKGRLAYIGDVNGEDDSTTAALALLGLLDAPHPVPTVTSTSTESIRVDLQSFAKPKAASKPFIMVLSQGWEQEFEAQCAELFSQLKERVEVLHGLSIDRILDLLHSPGLGGIFVSSSDILEEENAPLVPALGAYVKSGGILVFGGLFSAHARFDKFTGFIRSLSGFDWSIAACTSSSLVPNGKHALLTKPGAPSLPQNLQTKTLFISGITPDMALYVAANGEQYYKPLKQTTKAPIVYAKCGEGWLGIIGDVNWKKESAQIIFAMFGLKGR</sequence>
<name>A0ACD3ALI0_9AGAR</name>
<gene>
    <name evidence="1" type="ORF">BDN72DRAFT_799614</name>
</gene>
<protein>
    <submittedName>
        <fullName evidence="1">Uncharacterized protein</fullName>
    </submittedName>
</protein>
<reference evidence="1 2" key="1">
    <citation type="journal article" date="2019" name="Nat. Ecol. Evol.">
        <title>Megaphylogeny resolves global patterns of mushroom evolution.</title>
        <authorList>
            <person name="Varga T."/>
            <person name="Krizsan K."/>
            <person name="Foldi C."/>
            <person name="Dima B."/>
            <person name="Sanchez-Garcia M."/>
            <person name="Sanchez-Ramirez S."/>
            <person name="Szollosi G.J."/>
            <person name="Szarkandi J.G."/>
            <person name="Papp V."/>
            <person name="Albert L."/>
            <person name="Andreopoulos W."/>
            <person name="Angelini C."/>
            <person name="Antonin V."/>
            <person name="Barry K.W."/>
            <person name="Bougher N.L."/>
            <person name="Buchanan P."/>
            <person name="Buyck B."/>
            <person name="Bense V."/>
            <person name="Catcheside P."/>
            <person name="Chovatia M."/>
            <person name="Cooper J."/>
            <person name="Damon W."/>
            <person name="Desjardin D."/>
            <person name="Finy P."/>
            <person name="Geml J."/>
            <person name="Haridas S."/>
            <person name="Hughes K."/>
            <person name="Justo A."/>
            <person name="Karasinski D."/>
            <person name="Kautmanova I."/>
            <person name="Kiss B."/>
            <person name="Kocsube S."/>
            <person name="Kotiranta H."/>
            <person name="LaButti K.M."/>
            <person name="Lechner B.E."/>
            <person name="Liimatainen K."/>
            <person name="Lipzen A."/>
            <person name="Lukacs Z."/>
            <person name="Mihaltcheva S."/>
            <person name="Morgado L.N."/>
            <person name="Niskanen T."/>
            <person name="Noordeloos M.E."/>
            <person name="Ohm R.A."/>
            <person name="Ortiz-Santana B."/>
            <person name="Ovrebo C."/>
            <person name="Racz N."/>
            <person name="Riley R."/>
            <person name="Savchenko A."/>
            <person name="Shiryaev A."/>
            <person name="Soop K."/>
            <person name="Spirin V."/>
            <person name="Szebenyi C."/>
            <person name="Tomsovsky M."/>
            <person name="Tulloss R.E."/>
            <person name="Uehling J."/>
            <person name="Grigoriev I.V."/>
            <person name="Vagvolgyi C."/>
            <person name="Papp T."/>
            <person name="Martin F.M."/>
            <person name="Miettinen O."/>
            <person name="Hibbett D.S."/>
            <person name="Nagy L.G."/>
        </authorList>
    </citation>
    <scope>NUCLEOTIDE SEQUENCE [LARGE SCALE GENOMIC DNA]</scope>
    <source>
        <strain evidence="1 2">NL-1719</strain>
    </source>
</reference>
<keyword evidence="2" id="KW-1185">Reference proteome</keyword>
<accession>A0ACD3ALI0</accession>